<sequence>MRRQYELPTSSYLASPPNVKGRPFFHQGPCRPLARSRCCIVAGERRSASRTDWSEPTIPPLAVSHTSDGDDAFNAVWEAASDLAPDFQRIDLMVAHNLRRVQNAMRSARLGPHHFAGSTGYGHGDLGRSALDQIMAEIMGAEAALMRAQFVSGTHVIATALFAVLRPGDELLAVAGKPYDTLEEVIGLRGTPGHGSLKEWGVSYRELRLTDDGSIDFNGLPEALTPKTRVALIQRSCGYALRPTLSIDAIQRAVQAIKGCSPQCTVLVDNCYGEFTEAQEPCHVGADLAMGSLIKSPGGTIVSGGGYIAGRAALVAAAAARLTAPGVGVDAGCVPGEALRIMAQGLFLGPQMVGEALKGGRLIARVMNQEGYKVHTPSGAPACPSFITAVEVGSRDRMIAFCKAVQRASPVGSYIEPTPGVTPGYEDEVIFGNGTFIDGSTAELSADGPLRSPYVVYCQGGTHWTHWAIALESIVHAMRQCP</sequence>
<evidence type="ECO:0000313" key="2">
    <source>
        <dbReference type="Proteomes" id="UP001314263"/>
    </source>
</evidence>
<dbReference type="InterPro" id="IPR009651">
    <property type="entry name" value="Met_g_lyase_put"/>
</dbReference>
<dbReference type="PANTHER" id="PTHR46658:SF1">
    <property type="entry name" value="CYS OR MET METABOLISM PYRIDOXAL-PHOSPHATE-DEPENDENT ENZYME"/>
    <property type="match status" value="1"/>
</dbReference>
<comment type="caution">
    <text evidence="1">The sequence shown here is derived from an EMBL/GenBank/DDBJ whole genome shotgun (WGS) entry which is preliminary data.</text>
</comment>
<dbReference type="Pfam" id="PF06838">
    <property type="entry name" value="Met_gamma_lyase"/>
    <property type="match status" value="1"/>
</dbReference>
<dbReference type="InterPro" id="IPR015424">
    <property type="entry name" value="PyrdxlP-dep_Trfase"/>
</dbReference>
<dbReference type="Gene3D" id="3.90.1150.60">
    <property type="entry name" value="Methioning gamme-lyase, C-terminal domain"/>
    <property type="match status" value="1"/>
</dbReference>
<dbReference type="Proteomes" id="UP001314263">
    <property type="component" value="Unassembled WGS sequence"/>
</dbReference>
<evidence type="ECO:0008006" key="3">
    <source>
        <dbReference type="Google" id="ProtNLM"/>
    </source>
</evidence>
<protein>
    <recommendedName>
        <fullName evidence="3">Aluminum resistance family protein</fullName>
    </recommendedName>
</protein>
<gene>
    <name evidence="1" type="ORF">CVIRNUC_005772</name>
</gene>
<reference evidence="1 2" key="1">
    <citation type="submission" date="2023-10" db="EMBL/GenBank/DDBJ databases">
        <authorList>
            <person name="Maclean D."/>
            <person name="Macfadyen A."/>
        </authorList>
    </citation>
    <scope>NUCLEOTIDE SEQUENCE [LARGE SCALE GENOMIC DNA]</scope>
</reference>
<dbReference type="InterPro" id="IPR015421">
    <property type="entry name" value="PyrdxlP-dep_Trfase_major"/>
</dbReference>
<accession>A0AAV1I8N7</accession>
<dbReference type="SUPFAM" id="SSF53383">
    <property type="entry name" value="PLP-dependent transferases"/>
    <property type="match status" value="1"/>
</dbReference>
<name>A0AAV1I8N7_9CHLO</name>
<organism evidence="1 2">
    <name type="scientific">Coccomyxa viridis</name>
    <dbReference type="NCBI Taxonomy" id="1274662"/>
    <lineage>
        <taxon>Eukaryota</taxon>
        <taxon>Viridiplantae</taxon>
        <taxon>Chlorophyta</taxon>
        <taxon>core chlorophytes</taxon>
        <taxon>Trebouxiophyceae</taxon>
        <taxon>Trebouxiophyceae incertae sedis</taxon>
        <taxon>Coccomyxaceae</taxon>
        <taxon>Coccomyxa</taxon>
    </lineage>
</organism>
<keyword evidence="2" id="KW-1185">Reference proteome</keyword>
<dbReference type="AlphaFoldDB" id="A0AAV1I8N7"/>
<dbReference type="PANTHER" id="PTHR46658">
    <property type="entry name" value="CYS OR MET METABOLISM PYRIDOXAL-PHOSPHATE-DEPENDENT ENZYME"/>
    <property type="match status" value="1"/>
</dbReference>
<evidence type="ECO:0000313" key="1">
    <source>
        <dbReference type="EMBL" id="CAK0782560.1"/>
    </source>
</evidence>
<dbReference type="Gene3D" id="3.40.640.10">
    <property type="entry name" value="Type I PLP-dependent aspartate aminotransferase-like (Major domain)"/>
    <property type="match status" value="1"/>
</dbReference>
<proteinExistence type="predicted"/>
<dbReference type="EMBL" id="CAUYUE010000007">
    <property type="protein sequence ID" value="CAK0782560.1"/>
    <property type="molecule type" value="Genomic_DNA"/>
</dbReference>